<keyword evidence="1" id="KW-0620">Polyamine biosynthesis</keyword>
<feature type="transmembrane region" description="Helical" evidence="2">
    <location>
        <begin position="268"/>
        <end position="286"/>
    </location>
</feature>
<feature type="transmembrane region" description="Helical" evidence="2">
    <location>
        <begin position="58"/>
        <end position="79"/>
    </location>
</feature>
<proteinExistence type="predicted"/>
<keyword evidence="4" id="KW-1185">Reference proteome</keyword>
<name>B8ERS2_METSB</name>
<keyword evidence="2" id="KW-1133">Transmembrane helix</keyword>
<evidence type="ECO:0000256" key="1">
    <source>
        <dbReference type="ARBA" id="ARBA00023115"/>
    </source>
</evidence>
<feature type="transmembrane region" description="Helical" evidence="2">
    <location>
        <begin position="20"/>
        <end position="38"/>
    </location>
</feature>
<gene>
    <name evidence="3" type="ordered locus">Msil_2698</name>
</gene>
<organism evidence="3 4">
    <name type="scientific">Methylocella silvestris (strain DSM 15510 / CIP 108128 / LMG 27833 / NCIMB 13906 / BL2)</name>
    <dbReference type="NCBI Taxonomy" id="395965"/>
    <lineage>
        <taxon>Bacteria</taxon>
        <taxon>Pseudomonadati</taxon>
        <taxon>Pseudomonadota</taxon>
        <taxon>Alphaproteobacteria</taxon>
        <taxon>Hyphomicrobiales</taxon>
        <taxon>Beijerinckiaceae</taxon>
        <taxon>Methylocella</taxon>
    </lineage>
</organism>
<dbReference type="STRING" id="395965.Msil_2698"/>
<feature type="transmembrane region" description="Helical" evidence="2">
    <location>
        <begin position="407"/>
        <end position="429"/>
    </location>
</feature>
<accession>B8ERS2</accession>
<dbReference type="PANTHER" id="PTHR43317">
    <property type="entry name" value="THERMOSPERMINE SYNTHASE ACAULIS5"/>
    <property type="match status" value="1"/>
</dbReference>
<feature type="transmembrane region" description="Helical" evidence="2">
    <location>
        <begin position="122"/>
        <end position="149"/>
    </location>
</feature>
<dbReference type="HOGENOM" id="CLU_021206_0_0_5"/>
<dbReference type="AlphaFoldDB" id="B8ERS2"/>
<feature type="transmembrane region" description="Helical" evidence="2">
    <location>
        <begin position="161"/>
        <end position="182"/>
    </location>
</feature>
<protein>
    <submittedName>
        <fullName evidence="3">Putative transporter</fullName>
    </submittedName>
</protein>
<evidence type="ECO:0000256" key="2">
    <source>
        <dbReference type="SAM" id="Phobius"/>
    </source>
</evidence>
<sequence length="744" mass="78840">MSIATRDIPAAIPDRPAAGVGVLLAFVVSLFASAFLLFSVQPMVSRMLLPRLGGSPAVWNICVCFFQAALLLGYCYAHWLAAWSRRRGQVALHAIVLAGALALLPLSLGVDAPPVGSQPATWLLARLMLAVGAPFVAIAATAPLLQHWFARTSHLQARDPYFLYVASNAGSLLALLGYPALIETTLGLSGQAQLWSLGFAATAAAVLACGVVALRRARPPAAPADAETDAAAAITVLQGLRWMILAFVPSALMLAVTTYITTDIAATPLFWVAPLAIYILTFMLAFSQRPLIGLRALLPLQGIALAAAALAGLNGTPTAAGLILSLVVFALTSAVCHTELAQRRPNARRLTGYFLLISIGGALGGSFSALLAPALFRGPFEYPLLLIAACLLRPPPPRLPTEARENWAIRGDLLLPVVLMGVAVALLWAESAAGPEFLRPAARIAAVAIPAAVLLWFTGRRVRLAMALAGCLLLPMFVDASDTLTITRNFFGVHRVRRVPSEDLIVLQHGTTVHGMQGTRPDEEFTPLGYYDAAGPFGQMFAALARRGAPIVAVGVLGLGIGGLGCYAHPGEAWTFREIDPEVERLARDQRWFHFMAGCGNHPAVVLGDARLTLAADANVKYDLLVIDAFSSDSIPMHLITREALALYLSRLTANGIVLFHVSNRYLDLTPVVARLAADAGAPARHLFAPPIGAALRSIGAEVVAVAAPGGNLDFLGDSWDTPKPGAALWTDERSNILGVIRWR</sequence>
<keyword evidence="2" id="KW-0812">Transmembrane</keyword>
<dbReference type="EMBL" id="CP001280">
    <property type="protein sequence ID" value="ACK51620.1"/>
    <property type="molecule type" value="Genomic_DNA"/>
</dbReference>
<dbReference type="Proteomes" id="UP000002257">
    <property type="component" value="Chromosome"/>
</dbReference>
<dbReference type="NCBIfam" id="NF037959">
    <property type="entry name" value="MFS_SpdSyn"/>
    <property type="match status" value="1"/>
</dbReference>
<feature type="transmembrane region" description="Helical" evidence="2">
    <location>
        <begin position="293"/>
        <end position="313"/>
    </location>
</feature>
<evidence type="ECO:0000313" key="4">
    <source>
        <dbReference type="Proteomes" id="UP000002257"/>
    </source>
</evidence>
<dbReference type="KEGG" id="msl:Msil_2698"/>
<feature type="transmembrane region" description="Helical" evidence="2">
    <location>
        <begin position="194"/>
        <end position="214"/>
    </location>
</feature>
<reference evidence="3 4" key="1">
    <citation type="journal article" date="2010" name="J. Bacteriol.">
        <title>Complete genome sequence of the aerobic facultative methanotroph Methylocella silvestris BL2.</title>
        <authorList>
            <person name="Chen Y."/>
            <person name="Crombie A."/>
            <person name="Rahman M.T."/>
            <person name="Dedysh S.N."/>
            <person name="Liesack W."/>
            <person name="Stott M.B."/>
            <person name="Alam M."/>
            <person name="Theisen A.R."/>
            <person name="Murrell J.C."/>
            <person name="Dunfield P.F."/>
        </authorList>
    </citation>
    <scope>NUCLEOTIDE SEQUENCE [LARGE SCALE GENOMIC DNA]</scope>
    <source>
        <strain evidence="4">DSM 15510 / CIP 108128 / LMG 27833 / NCIMB 13906 / BL2</strain>
    </source>
</reference>
<evidence type="ECO:0000313" key="3">
    <source>
        <dbReference type="EMBL" id="ACK51620.1"/>
    </source>
</evidence>
<feature type="transmembrane region" description="Helical" evidence="2">
    <location>
        <begin position="91"/>
        <end position="110"/>
    </location>
</feature>
<dbReference type="GO" id="GO:0006596">
    <property type="term" value="P:polyamine biosynthetic process"/>
    <property type="evidence" value="ECO:0007669"/>
    <property type="project" value="UniProtKB-KW"/>
</dbReference>
<dbReference type="PANTHER" id="PTHR43317:SF1">
    <property type="entry name" value="THERMOSPERMINE SYNTHASE ACAULIS5"/>
    <property type="match status" value="1"/>
</dbReference>
<keyword evidence="2" id="KW-0472">Membrane</keyword>
<dbReference type="eggNOG" id="COG0220">
    <property type="taxonomic scope" value="Bacteria"/>
</dbReference>
<dbReference type="RefSeq" id="WP_012591689.1">
    <property type="nucleotide sequence ID" value="NC_011666.1"/>
</dbReference>
<feature type="transmembrane region" description="Helical" evidence="2">
    <location>
        <begin position="319"/>
        <end position="341"/>
    </location>
</feature>
<dbReference type="Gene3D" id="3.40.50.150">
    <property type="entry name" value="Vaccinia Virus protein VP39"/>
    <property type="match status" value="1"/>
</dbReference>
<dbReference type="OrthoDB" id="9761985at2"/>
<feature type="transmembrane region" description="Helical" evidence="2">
    <location>
        <begin position="441"/>
        <end position="458"/>
    </location>
</feature>
<feature type="transmembrane region" description="Helical" evidence="2">
    <location>
        <begin position="242"/>
        <end position="262"/>
    </location>
</feature>
<dbReference type="SUPFAM" id="SSF53335">
    <property type="entry name" value="S-adenosyl-L-methionine-dependent methyltransferases"/>
    <property type="match status" value="1"/>
</dbReference>
<feature type="transmembrane region" description="Helical" evidence="2">
    <location>
        <begin position="353"/>
        <end position="376"/>
    </location>
</feature>
<dbReference type="InterPro" id="IPR029063">
    <property type="entry name" value="SAM-dependent_MTases_sf"/>
</dbReference>